<dbReference type="CDD" id="cd15571">
    <property type="entry name" value="ePHD"/>
    <property type="match status" value="1"/>
</dbReference>
<dbReference type="Pfam" id="PF13832">
    <property type="entry name" value="zf-HC5HC2H_2"/>
    <property type="match status" value="3"/>
</dbReference>
<dbReference type="GO" id="GO:0008270">
    <property type="term" value="F:zinc ion binding"/>
    <property type="evidence" value="ECO:0007669"/>
    <property type="project" value="UniProtKB-KW"/>
</dbReference>
<sequence length="1410" mass="158420">MSALARYGTLQVSFELPRSESHLRTPFGADLALSESGGIGPVSHTNTLYSGLDHYIWGVNLGFMRRYVNTDGPVNVAEEERCDACLGVLEKGGLPCSICGVFVHETCYSRSDESNDERHFTCDVCRTKGVKVPRCHLCNLSGGVMRFAHLDNVWVHCSCVFMAPQDAGVTFGKPLYMGDPSGVRSAVSDASEKSCDACASPEGLLVSCSFPKCLRHLHSRCAAFQKNYGGTSFSDIVYYYAHERKQYFNFIGTFCKDHATSDHIVLAIQMQLRRRYVIRRKGSSSYRKYQSEVADIVRMTTAVTSSAIKEDETEDGENRPTKVVVPQSVMNIYPYIKERTLPVDDSSGTGKGTTLKQWIDYFKTDQPIQQHYVPAELICNPDDDEIHVDVPAQVHASADELPVVDVQSATGEVPLDGSSSQFRSQRMLWQKFDIFRPIPYGPYADEVLKNLDINSQKKSISEYANLESNILSCSDFLEPREMSEIYLQQIIMGCTGILSLLESLKMDVDRGIQSIPKSGVIPPLSDRKELRFHVLVDTGRTSGILIYKVEKWFLDALDGDSSDRKNMESSSEASLLLDEEVRHFLSQVQSDLVRSSYASGMFMSSNGGVKELDIVSGIGEYSLKDDLRYLHTVLNSSNNDNDAIRGRRKAIKKNKNNISLRNMELEDFIVLTSLECELLRRGTLEMSHVNDSNLKLGILKNTVDVSHNVSCLHLIDWASIMRQLQSTSRDVGIGKSSNSRGTKQAAVTSRASTPGIHQRATSTVGSATSVPHVPMIYLGKETWPVVDDVNFVRYQKELTESELTAVKAQLRKIRQNIREQVLDINSRQPRVNERLGLIRMMLDKYEAMDRWSTLVIHFCRGLNDSVDLQCKTPSVATSVPPALPMAMTLKNSEVRIAAKKAESLIEGAYCSVCFINRGNNLNPVYTCSRCFMSCHRNCYGVGRAGKEQDQSDYICRRCEYERRSMGSQWQTAFRSCSILCCLCGRGGGALKRCDGDEWAHVFCLLSLLPETSCANYVTLEPWTLVGLANWRRENTCTVCGIHWGFVLRCSDCDVTAHPLCAWLHGFKFSPSYSMSYMSKLSRGETLMWELHVTMQCNEHDNDRQWNQYVKMRNKRFLNRDTAYSLFEGRDKRRKLRSLLPDSLTSQDSLDTAALVAEINETQQVVEEKRCGVCFGTGSLIDCGHCNASVHYWCYVEQESATSSSTSEKIMERNDIPSALTCDVCRNNDEGAICEICKVGSGVLKHIPGTGKQDNEPRRYMHIICGICFPEVLIMLYRGKEADVLVNEGEAVQCAVCHSSEGCMVRCFKDDCNASFHAFCGLANRFTVETHCLDLTTGQHYVVFCQQHSLLCKSVGNNVKILLRFRRYLKVLKDLMGDLAAQDTVMRAWYRKRQELLNAEYPLTSLLQKPH</sequence>
<keyword evidence="8" id="KW-1185">Reference proteome</keyword>
<keyword evidence="1" id="KW-0479">Metal-binding</keyword>
<gene>
    <name evidence="7" type="ORF">X943_003397</name>
</gene>
<feature type="region of interest" description="Disordered" evidence="4">
    <location>
        <begin position="729"/>
        <end position="764"/>
    </location>
</feature>
<evidence type="ECO:0000259" key="5">
    <source>
        <dbReference type="PROSITE" id="PS50081"/>
    </source>
</evidence>
<dbReference type="PROSITE" id="PS50081">
    <property type="entry name" value="ZF_DAG_PE_2"/>
    <property type="match status" value="1"/>
</dbReference>
<dbReference type="PROSITE" id="PS51805">
    <property type="entry name" value="EPHD"/>
    <property type="match status" value="1"/>
</dbReference>
<evidence type="ECO:0000256" key="1">
    <source>
        <dbReference type="ARBA" id="ARBA00022723"/>
    </source>
</evidence>
<evidence type="ECO:0000313" key="7">
    <source>
        <dbReference type="EMBL" id="KAK1933377.1"/>
    </source>
</evidence>
<keyword evidence="3" id="KW-0862">Zinc</keyword>
<protein>
    <submittedName>
        <fullName evidence="7">Uncharacterized protein</fullName>
    </submittedName>
</protein>
<dbReference type="InterPro" id="IPR013083">
    <property type="entry name" value="Znf_RING/FYVE/PHD"/>
</dbReference>
<reference evidence="7" key="1">
    <citation type="journal article" date="2014" name="Nucleic Acids Res.">
        <title>The evolutionary dynamics of variant antigen genes in Babesia reveal a history of genomic innovation underlying host-parasite interaction.</title>
        <authorList>
            <person name="Jackson A.P."/>
            <person name="Otto T.D."/>
            <person name="Darby A."/>
            <person name="Ramaprasad A."/>
            <person name="Xia D."/>
            <person name="Echaide I.E."/>
            <person name="Farber M."/>
            <person name="Gahlot S."/>
            <person name="Gamble J."/>
            <person name="Gupta D."/>
            <person name="Gupta Y."/>
            <person name="Jackson L."/>
            <person name="Malandrin L."/>
            <person name="Malas T.B."/>
            <person name="Moussa E."/>
            <person name="Nair M."/>
            <person name="Reid A.J."/>
            <person name="Sanders M."/>
            <person name="Sharma J."/>
            <person name="Tracey A."/>
            <person name="Quail M.A."/>
            <person name="Weir W."/>
            <person name="Wastling J.M."/>
            <person name="Hall N."/>
            <person name="Willadsen P."/>
            <person name="Lingelbach K."/>
            <person name="Shiels B."/>
            <person name="Tait A."/>
            <person name="Berriman M."/>
            <person name="Allred D.R."/>
            <person name="Pain A."/>
        </authorList>
    </citation>
    <scope>NUCLEOTIDE SEQUENCE</scope>
    <source>
        <strain evidence="7">1802A</strain>
    </source>
</reference>
<feature type="compositionally biased region" description="Polar residues" evidence="4">
    <location>
        <begin position="729"/>
        <end position="752"/>
    </location>
</feature>
<dbReference type="SUPFAM" id="SSF57903">
    <property type="entry name" value="FYVE/PHD zinc finger"/>
    <property type="match status" value="2"/>
</dbReference>
<dbReference type="InterPro" id="IPR001965">
    <property type="entry name" value="Znf_PHD"/>
</dbReference>
<dbReference type="PANTHER" id="PTHR13793:SF107">
    <property type="entry name" value="BROMODOMAIN-CONTAINING PROTEIN HOMOLOG"/>
    <property type="match status" value="1"/>
</dbReference>
<feature type="domain" description="Phorbol-ester/DAG-type" evidence="5">
    <location>
        <begin position="60"/>
        <end position="122"/>
    </location>
</feature>
<organism evidence="7 8">
    <name type="scientific">Babesia divergens</name>
    <dbReference type="NCBI Taxonomy" id="32595"/>
    <lineage>
        <taxon>Eukaryota</taxon>
        <taxon>Sar</taxon>
        <taxon>Alveolata</taxon>
        <taxon>Apicomplexa</taxon>
        <taxon>Aconoidasida</taxon>
        <taxon>Piroplasmida</taxon>
        <taxon>Babesiidae</taxon>
        <taxon>Babesia</taxon>
    </lineage>
</organism>
<dbReference type="InterPro" id="IPR011011">
    <property type="entry name" value="Znf_FYVE_PHD"/>
</dbReference>
<proteinExistence type="predicted"/>
<evidence type="ECO:0000256" key="4">
    <source>
        <dbReference type="SAM" id="MobiDB-lite"/>
    </source>
</evidence>
<evidence type="ECO:0000256" key="3">
    <source>
        <dbReference type="ARBA" id="ARBA00022833"/>
    </source>
</evidence>
<dbReference type="InterPro" id="IPR050701">
    <property type="entry name" value="Histone_Mod_Regulator"/>
</dbReference>
<dbReference type="GO" id="GO:0006357">
    <property type="term" value="P:regulation of transcription by RNA polymerase II"/>
    <property type="evidence" value="ECO:0007669"/>
    <property type="project" value="TreeGrafter"/>
</dbReference>
<name>A0AAD9G7Q4_BABDI</name>
<dbReference type="InterPro" id="IPR002219">
    <property type="entry name" value="PKC_DAG/PE"/>
</dbReference>
<dbReference type="EMBL" id="JAHBMH010000073">
    <property type="protein sequence ID" value="KAK1933377.1"/>
    <property type="molecule type" value="Genomic_DNA"/>
</dbReference>
<comment type="caution">
    <text evidence="7">The sequence shown here is derived from an EMBL/GenBank/DDBJ whole genome shotgun (WGS) entry which is preliminary data.</text>
</comment>
<dbReference type="InterPro" id="IPR034732">
    <property type="entry name" value="EPHD"/>
</dbReference>
<dbReference type="PANTHER" id="PTHR13793">
    <property type="entry name" value="PHD FINGER PROTEINS"/>
    <property type="match status" value="1"/>
</dbReference>
<accession>A0AAD9G7Q4</accession>
<dbReference type="Proteomes" id="UP001195914">
    <property type="component" value="Unassembled WGS sequence"/>
</dbReference>
<dbReference type="Gene3D" id="3.30.40.10">
    <property type="entry name" value="Zinc/RING finger domain, C3HC4 (zinc finger)"/>
    <property type="match status" value="5"/>
</dbReference>
<keyword evidence="2" id="KW-0863">Zinc-finger</keyword>
<dbReference type="SMART" id="SM00249">
    <property type="entry name" value="PHD"/>
    <property type="match status" value="6"/>
</dbReference>
<evidence type="ECO:0000313" key="8">
    <source>
        <dbReference type="Proteomes" id="UP001195914"/>
    </source>
</evidence>
<reference evidence="7" key="2">
    <citation type="submission" date="2021-05" db="EMBL/GenBank/DDBJ databases">
        <authorList>
            <person name="Pain A."/>
        </authorList>
    </citation>
    <scope>NUCLEOTIDE SEQUENCE</scope>
    <source>
        <strain evidence="7">1802A</strain>
    </source>
</reference>
<evidence type="ECO:0000259" key="6">
    <source>
        <dbReference type="PROSITE" id="PS51805"/>
    </source>
</evidence>
<evidence type="ECO:0000256" key="2">
    <source>
        <dbReference type="ARBA" id="ARBA00022771"/>
    </source>
</evidence>
<feature type="domain" description="PHD-type" evidence="6">
    <location>
        <begin position="132"/>
        <end position="245"/>
    </location>
</feature>